<evidence type="ECO:0000313" key="2">
    <source>
        <dbReference type="EnsemblMetazoa" id="SMAR005836-PA"/>
    </source>
</evidence>
<keyword evidence="3" id="KW-1185">Reference proteome</keyword>
<proteinExistence type="predicted"/>
<feature type="chain" id="PRO_5004590024" evidence="1">
    <location>
        <begin position="26"/>
        <end position="101"/>
    </location>
</feature>
<reference evidence="3" key="1">
    <citation type="submission" date="2011-05" db="EMBL/GenBank/DDBJ databases">
        <authorList>
            <person name="Richards S.R."/>
            <person name="Qu J."/>
            <person name="Jiang H."/>
            <person name="Jhangiani S.N."/>
            <person name="Agravi P."/>
            <person name="Goodspeed R."/>
            <person name="Gross S."/>
            <person name="Mandapat C."/>
            <person name="Jackson L."/>
            <person name="Mathew T."/>
            <person name="Pu L."/>
            <person name="Thornton R."/>
            <person name="Saada N."/>
            <person name="Wilczek-Boney K.B."/>
            <person name="Lee S."/>
            <person name="Kovar C."/>
            <person name="Wu Y."/>
            <person name="Scherer S.E."/>
            <person name="Worley K.C."/>
            <person name="Muzny D.M."/>
            <person name="Gibbs R."/>
        </authorList>
    </citation>
    <scope>NUCLEOTIDE SEQUENCE</scope>
    <source>
        <strain evidence="3">Brora</strain>
    </source>
</reference>
<evidence type="ECO:0000256" key="1">
    <source>
        <dbReference type="SAM" id="SignalP"/>
    </source>
</evidence>
<organism evidence="2 3">
    <name type="scientific">Strigamia maritima</name>
    <name type="common">European centipede</name>
    <name type="synonym">Geophilus maritimus</name>
    <dbReference type="NCBI Taxonomy" id="126957"/>
    <lineage>
        <taxon>Eukaryota</taxon>
        <taxon>Metazoa</taxon>
        <taxon>Ecdysozoa</taxon>
        <taxon>Arthropoda</taxon>
        <taxon>Myriapoda</taxon>
        <taxon>Chilopoda</taxon>
        <taxon>Pleurostigmophora</taxon>
        <taxon>Geophilomorpha</taxon>
        <taxon>Linotaeniidae</taxon>
        <taxon>Strigamia</taxon>
    </lineage>
</organism>
<dbReference type="EMBL" id="JH431646">
    <property type="status" value="NOT_ANNOTATED_CDS"/>
    <property type="molecule type" value="Genomic_DNA"/>
</dbReference>
<dbReference type="HOGENOM" id="CLU_2295134_0_0_1"/>
<dbReference type="EnsemblMetazoa" id="SMAR005836-RA">
    <property type="protein sequence ID" value="SMAR005836-PA"/>
    <property type="gene ID" value="SMAR005836"/>
</dbReference>
<feature type="signal peptide" evidence="1">
    <location>
        <begin position="1"/>
        <end position="25"/>
    </location>
</feature>
<sequence length="101" mass="11446">MHGCRCNTALFILLVLSLLVSSATGRRGCLNYGHSCLGAHGKRSSNRQAMRRDIANFLPLHKTAAEYNTISEENLLRDESDTRKWNDKWRDMVSSTIVVHE</sequence>
<accession>T1IXA5</accession>
<dbReference type="AlphaFoldDB" id="T1IXA5"/>
<protein>
    <submittedName>
        <fullName evidence="2">Uncharacterized protein</fullName>
    </submittedName>
</protein>
<evidence type="ECO:0000313" key="3">
    <source>
        <dbReference type="Proteomes" id="UP000014500"/>
    </source>
</evidence>
<keyword evidence="1" id="KW-0732">Signal</keyword>
<name>T1IXA5_STRMM</name>
<reference evidence="2" key="2">
    <citation type="submission" date="2015-02" db="UniProtKB">
        <authorList>
            <consortium name="EnsemblMetazoa"/>
        </authorList>
    </citation>
    <scope>IDENTIFICATION</scope>
</reference>
<dbReference type="Proteomes" id="UP000014500">
    <property type="component" value="Unassembled WGS sequence"/>
</dbReference>